<dbReference type="AlphaFoldDB" id="A0A7J0F9N4"/>
<feature type="region of interest" description="Disordered" evidence="1">
    <location>
        <begin position="48"/>
        <end position="75"/>
    </location>
</feature>
<keyword evidence="3" id="KW-1185">Reference proteome</keyword>
<proteinExistence type="predicted"/>
<feature type="compositionally biased region" description="Polar residues" evidence="1">
    <location>
        <begin position="49"/>
        <end position="59"/>
    </location>
</feature>
<reference evidence="2 3" key="1">
    <citation type="submission" date="2019-07" db="EMBL/GenBank/DDBJ databases">
        <title>De Novo Assembly of kiwifruit Actinidia rufa.</title>
        <authorList>
            <person name="Sugita-Konishi S."/>
            <person name="Sato K."/>
            <person name="Mori E."/>
            <person name="Abe Y."/>
            <person name="Kisaki G."/>
            <person name="Hamano K."/>
            <person name="Suezawa K."/>
            <person name="Otani M."/>
            <person name="Fukuda T."/>
            <person name="Manabe T."/>
            <person name="Gomi K."/>
            <person name="Tabuchi M."/>
            <person name="Akimitsu K."/>
            <person name="Kataoka I."/>
        </authorList>
    </citation>
    <scope>NUCLEOTIDE SEQUENCE [LARGE SCALE GENOMIC DNA]</scope>
    <source>
        <strain evidence="3">cv. Fuchu</strain>
    </source>
</reference>
<accession>A0A7J0F9N4</accession>
<comment type="caution">
    <text evidence="2">The sequence shown here is derived from an EMBL/GenBank/DDBJ whole genome shotgun (WGS) entry which is preliminary data.</text>
</comment>
<evidence type="ECO:0000313" key="2">
    <source>
        <dbReference type="EMBL" id="GFY94597.1"/>
    </source>
</evidence>
<evidence type="ECO:0000256" key="1">
    <source>
        <dbReference type="SAM" id="MobiDB-lite"/>
    </source>
</evidence>
<name>A0A7J0F9N4_9ERIC</name>
<protein>
    <submittedName>
        <fullName evidence="2">Uncharacterized protein</fullName>
    </submittedName>
</protein>
<organism evidence="2 3">
    <name type="scientific">Actinidia rufa</name>
    <dbReference type="NCBI Taxonomy" id="165716"/>
    <lineage>
        <taxon>Eukaryota</taxon>
        <taxon>Viridiplantae</taxon>
        <taxon>Streptophyta</taxon>
        <taxon>Embryophyta</taxon>
        <taxon>Tracheophyta</taxon>
        <taxon>Spermatophyta</taxon>
        <taxon>Magnoliopsida</taxon>
        <taxon>eudicotyledons</taxon>
        <taxon>Gunneridae</taxon>
        <taxon>Pentapetalae</taxon>
        <taxon>asterids</taxon>
        <taxon>Ericales</taxon>
        <taxon>Actinidiaceae</taxon>
        <taxon>Actinidia</taxon>
    </lineage>
</organism>
<sequence length="75" mass="8015">MGCAMTNNTLDLCRHGLQEAGEAEHLDAALAEDEIAFRERGQVFRDAGLSTSVPTTSMSWDDGSAPGPSSSWGDW</sequence>
<dbReference type="EMBL" id="BJWL01000009">
    <property type="protein sequence ID" value="GFY94597.1"/>
    <property type="molecule type" value="Genomic_DNA"/>
</dbReference>
<evidence type="ECO:0000313" key="3">
    <source>
        <dbReference type="Proteomes" id="UP000585474"/>
    </source>
</evidence>
<dbReference type="Proteomes" id="UP000585474">
    <property type="component" value="Unassembled WGS sequence"/>
</dbReference>
<gene>
    <name evidence="2" type="ORF">Acr_09g0010430</name>
</gene>